<name>A0AAI9X446_PENTH</name>
<reference evidence="3" key="1">
    <citation type="submission" date="2015-06" db="EMBL/GenBank/DDBJ databases">
        <authorList>
            <person name="Nguyen H."/>
        </authorList>
    </citation>
    <scope>NUCLEOTIDE SEQUENCE</scope>
    <source>
        <strain evidence="3">DAOM 180753</strain>
    </source>
</reference>
<dbReference type="PANTHER" id="PTHR10188">
    <property type="entry name" value="L-ASPARAGINASE"/>
    <property type="match status" value="1"/>
</dbReference>
<dbReference type="Pfam" id="PF01112">
    <property type="entry name" value="Asparaginase_2"/>
    <property type="match status" value="1"/>
</dbReference>
<organism evidence="3 4">
    <name type="scientific">Penicillium thymicola</name>
    <dbReference type="NCBI Taxonomy" id="293382"/>
    <lineage>
        <taxon>Eukaryota</taxon>
        <taxon>Fungi</taxon>
        <taxon>Dikarya</taxon>
        <taxon>Ascomycota</taxon>
        <taxon>Pezizomycotina</taxon>
        <taxon>Eurotiomycetes</taxon>
        <taxon>Eurotiomycetidae</taxon>
        <taxon>Eurotiales</taxon>
        <taxon>Aspergillaceae</taxon>
        <taxon>Penicillium</taxon>
    </lineage>
</organism>
<dbReference type="Gene3D" id="3.60.20.30">
    <property type="entry name" value="(Glycosyl)asparaginase"/>
    <property type="match status" value="1"/>
</dbReference>
<comment type="caution">
    <text evidence="3">The sequence shown here is derived from an EMBL/GenBank/DDBJ whole genome shotgun (WGS) entry which is preliminary data.</text>
</comment>
<dbReference type="SUPFAM" id="SSF56235">
    <property type="entry name" value="N-terminal nucleophile aminohydrolases (Ntn hydrolases)"/>
    <property type="match status" value="1"/>
</dbReference>
<reference evidence="3" key="2">
    <citation type="journal article" date="2016" name="Fungal Biol.">
        <title>Ochratoxin A production by Penicillium thymicola.</title>
        <authorList>
            <person name="Nguyen H.D.T."/>
            <person name="McMullin D.R."/>
            <person name="Ponomareva E."/>
            <person name="Riley R."/>
            <person name="Pomraning K.R."/>
            <person name="Baker S.E."/>
            <person name="Seifert K.A."/>
        </authorList>
    </citation>
    <scope>NUCLEOTIDE SEQUENCE</scope>
    <source>
        <strain evidence="3">DAOM 180753</strain>
    </source>
</reference>
<dbReference type="Proteomes" id="UP001227192">
    <property type="component" value="Unassembled WGS sequence"/>
</dbReference>
<feature type="active site" description="Nucleophile" evidence="1">
    <location>
        <position position="163"/>
    </location>
</feature>
<dbReference type="AlphaFoldDB" id="A0AAI9X446"/>
<proteinExistence type="predicted"/>
<dbReference type="EMBL" id="LACB01000522">
    <property type="protein sequence ID" value="KAJ9482699.1"/>
    <property type="molecule type" value="Genomic_DNA"/>
</dbReference>
<dbReference type="GO" id="GO:0005737">
    <property type="term" value="C:cytoplasm"/>
    <property type="evidence" value="ECO:0007669"/>
    <property type="project" value="TreeGrafter"/>
</dbReference>
<sequence>MSYSIILHAGAADSWAGDTEVQEKTEAFLHLLIDSAKEKLRNGESALKVVTEVVSALEDYPQFNAGKGSALNIDGFHELEAAVIDGRTCRYRAAGSLQRTKNPIKLAQKMLDFQAPALIIGNAADELAEKNGLDMVDNSYFTTDSRRLYWESKMNKLLENHGTVGAVALDIHGSLSAANSTGGATFKYRGRIGDTAIVGAGIYADDQVAVVCSGSGDAILQATVAGRAAAAVRSGTELNDAVEEAILKSAELYPDSSCGVIAVDISGSISIHCNSRIFALASATSSSQGPGQAGIMGSTIPILNQLAIFEDEKIRAGMVKYPTFPNQIVIHSQPREPVLSMEAEPFVDFFIRIRRVIQKVQTFYNAPDIGFIACGKSSSAFAFPLLIAPPSMDIVLKDDSHTTYRPLGNGHRAIFHYAGDKLIKVEIHRPDKTGLFSAELQQYYQTILEIWNILQVLSQELGTDATRPQVEVHPQRKGYVTIFLASPCLSSFPKPAIFCDSFPEYLTPELGPKVTHMAGLGRLAGEMAEYLTTSSISLADRQTS</sequence>
<evidence type="ECO:0000313" key="4">
    <source>
        <dbReference type="Proteomes" id="UP001227192"/>
    </source>
</evidence>
<evidence type="ECO:0000256" key="1">
    <source>
        <dbReference type="PIRSR" id="PIRSR600246-1"/>
    </source>
</evidence>
<feature type="site" description="Cleavage; by autolysis" evidence="2">
    <location>
        <begin position="162"/>
        <end position="163"/>
    </location>
</feature>
<dbReference type="GO" id="GO:0016787">
    <property type="term" value="F:hydrolase activity"/>
    <property type="evidence" value="ECO:0007669"/>
    <property type="project" value="InterPro"/>
</dbReference>
<evidence type="ECO:0000313" key="3">
    <source>
        <dbReference type="EMBL" id="KAJ9482699.1"/>
    </source>
</evidence>
<dbReference type="InterPro" id="IPR029055">
    <property type="entry name" value="Ntn_hydrolases_N"/>
</dbReference>
<keyword evidence="4" id="KW-1185">Reference proteome</keyword>
<accession>A0AAI9X446</accession>
<gene>
    <name evidence="3" type="ORF">VN97_g10725</name>
</gene>
<dbReference type="InterPro" id="IPR000246">
    <property type="entry name" value="Peptidase_T2"/>
</dbReference>
<evidence type="ECO:0000256" key="2">
    <source>
        <dbReference type="PIRSR" id="PIRSR600246-3"/>
    </source>
</evidence>
<dbReference type="PANTHER" id="PTHR10188:SF43">
    <property type="entry name" value="ASPARAGINASE (EUROFUNG)"/>
    <property type="match status" value="1"/>
</dbReference>
<protein>
    <submittedName>
        <fullName evidence="3">Uncharacterized protein</fullName>
    </submittedName>
</protein>